<dbReference type="GO" id="GO:0009507">
    <property type="term" value="C:chloroplast"/>
    <property type="evidence" value="ECO:0007669"/>
    <property type="project" value="TreeGrafter"/>
</dbReference>
<dbReference type="PRINTS" id="PR00625">
    <property type="entry name" value="JDOMAIN"/>
</dbReference>
<organism evidence="2 3">
    <name type="scientific">Rhodamnia argentea</name>
    <dbReference type="NCBI Taxonomy" id="178133"/>
    <lineage>
        <taxon>Eukaryota</taxon>
        <taxon>Viridiplantae</taxon>
        <taxon>Streptophyta</taxon>
        <taxon>Embryophyta</taxon>
        <taxon>Tracheophyta</taxon>
        <taxon>Spermatophyta</taxon>
        <taxon>Magnoliopsida</taxon>
        <taxon>eudicotyledons</taxon>
        <taxon>Gunneridae</taxon>
        <taxon>Pentapetalae</taxon>
        <taxon>rosids</taxon>
        <taxon>malvids</taxon>
        <taxon>Myrtales</taxon>
        <taxon>Myrtaceae</taxon>
        <taxon>Myrtoideae</taxon>
        <taxon>Myrteae</taxon>
        <taxon>Australasian group</taxon>
        <taxon>Rhodamnia</taxon>
    </lineage>
</organism>
<dbReference type="InterPro" id="IPR001623">
    <property type="entry name" value="DnaJ_domain"/>
</dbReference>
<dbReference type="Pfam" id="PF00226">
    <property type="entry name" value="DnaJ"/>
    <property type="match status" value="1"/>
</dbReference>
<keyword evidence="2" id="KW-1185">Reference proteome</keyword>
<dbReference type="Proteomes" id="UP000827889">
    <property type="component" value="Chromosome 7"/>
</dbReference>
<sequence length="198" mass="22326">MSQTQFPLCAKLNPKFVPGPCVHPRSTTHLPKPGLFVGTSCGSSSSSSSSSARSRTASRAAVVDLCVAAMEADSFYDLLGISESGTASEIRRAYKRLVLKYHPDVSPPGRAKEYTKRFIQVQEAYETLSDPTSRASYDRDMAFGSRKPFCYVQARHDSAEWKLRWVSQINELLRRRAEKDLRRESMSWGARIRRQRDS</sequence>
<dbReference type="InterPro" id="IPR053232">
    <property type="entry name" value="DnaJ_C/III_chloroplastic"/>
</dbReference>
<dbReference type="InterPro" id="IPR018253">
    <property type="entry name" value="DnaJ_domain_CS"/>
</dbReference>
<feature type="domain" description="J" evidence="1">
    <location>
        <begin position="74"/>
        <end position="141"/>
    </location>
</feature>
<evidence type="ECO:0000313" key="3">
    <source>
        <dbReference type="RefSeq" id="XP_030532767.2"/>
    </source>
</evidence>
<protein>
    <submittedName>
        <fullName evidence="3">Chaperone protein dnaJ 20, chloroplastic-like isoform X1</fullName>
    </submittedName>
</protein>
<evidence type="ECO:0000259" key="1">
    <source>
        <dbReference type="PROSITE" id="PS50076"/>
    </source>
</evidence>
<dbReference type="CDD" id="cd06257">
    <property type="entry name" value="DnaJ"/>
    <property type="match status" value="1"/>
</dbReference>
<name>A0A8B8PDY1_9MYRT</name>
<gene>
    <name evidence="3" type="primary">LOC115742537</name>
</gene>
<accession>A0A8B8PDY1</accession>
<dbReference type="PROSITE" id="PS00636">
    <property type="entry name" value="DNAJ_1"/>
    <property type="match status" value="1"/>
</dbReference>
<dbReference type="KEGG" id="rarg:115742537"/>
<dbReference type="Gene3D" id="1.10.287.110">
    <property type="entry name" value="DnaJ domain"/>
    <property type="match status" value="1"/>
</dbReference>
<reference evidence="3" key="1">
    <citation type="submission" date="2025-08" db="UniProtKB">
        <authorList>
            <consortium name="RefSeq"/>
        </authorList>
    </citation>
    <scope>IDENTIFICATION</scope>
    <source>
        <tissue evidence="3">Leaf</tissue>
    </source>
</reference>
<proteinExistence type="predicted"/>
<dbReference type="GeneID" id="115742537"/>
<dbReference type="PANTHER" id="PTHR45090">
    <property type="entry name" value="CHAPERONE PROTEIN DNAJ 20 CHLOROPLASTIC"/>
    <property type="match status" value="1"/>
</dbReference>
<dbReference type="SUPFAM" id="SSF46565">
    <property type="entry name" value="Chaperone J-domain"/>
    <property type="match status" value="1"/>
</dbReference>
<dbReference type="PROSITE" id="PS50076">
    <property type="entry name" value="DNAJ_2"/>
    <property type="match status" value="1"/>
</dbReference>
<dbReference type="RefSeq" id="XP_030532767.2">
    <property type="nucleotide sequence ID" value="XM_030676907.2"/>
</dbReference>
<dbReference type="AlphaFoldDB" id="A0A8B8PDY1"/>
<dbReference type="PANTHER" id="PTHR45090:SF4">
    <property type="entry name" value="J DOMAIN-CONTAINING PROTEIN"/>
    <property type="match status" value="1"/>
</dbReference>
<dbReference type="InterPro" id="IPR036869">
    <property type="entry name" value="J_dom_sf"/>
</dbReference>
<evidence type="ECO:0000313" key="2">
    <source>
        <dbReference type="Proteomes" id="UP000827889"/>
    </source>
</evidence>
<dbReference type="SMART" id="SM00271">
    <property type="entry name" value="DnaJ"/>
    <property type="match status" value="1"/>
</dbReference>